<dbReference type="GeneID" id="20242324"/>
<dbReference type="Proteomes" id="UP000030746">
    <property type="component" value="Unassembled WGS sequence"/>
</dbReference>
<evidence type="ECO:0000313" key="2">
    <source>
        <dbReference type="Proteomes" id="UP000030746"/>
    </source>
</evidence>
<organism evidence="1 2">
    <name type="scientific">Lottia gigantea</name>
    <name type="common">Giant owl limpet</name>
    <dbReference type="NCBI Taxonomy" id="225164"/>
    <lineage>
        <taxon>Eukaryota</taxon>
        <taxon>Metazoa</taxon>
        <taxon>Spiralia</taxon>
        <taxon>Lophotrochozoa</taxon>
        <taxon>Mollusca</taxon>
        <taxon>Gastropoda</taxon>
        <taxon>Patellogastropoda</taxon>
        <taxon>Lottioidea</taxon>
        <taxon>Lottiidae</taxon>
        <taxon>Lottia</taxon>
    </lineage>
</organism>
<evidence type="ECO:0000313" key="1">
    <source>
        <dbReference type="EMBL" id="ESP00362.1"/>
    </source>
</evidence>
<sequence>MDSVANPNGGPKNVKNSRTSNIINQYRKTLFQADLGEYKAARNRFKRLCDSQKFKYRIELEKSRKLNLNNPKIFWQNIKSLLKRKPNVSRIPANDWLSYFSRLYSYDTDNSIQSVSERVSVNDQVCQDCETGLPTEPNLFIAEDEIRKTVSSMKNRKAAGNDGFCIELIKESQFVMIPILSKLFNVIFETGLMTSSFPGTIYGALYYRDLENEKTVALKHNKGNFEASIILGSLAKKE</sequence>
<dbReference type="EMBL" id="KB200750">
    <property type="protein sequence ID" value="ESP00362.1"/>
    <property type="molecule type" value="Genomic_DNA"/>
</dbReference>
<reference evidence="1 2" key="1">
    <citation type="journal article" date="2013" name="Nature">
        <title>Insights into bilaterian evolution from three spiralian genomes.</title>
        <authorList>
            <person name="Simakov O."/>
            <person name="Marletaz F."/>
            <person name="Cho S.J."/>
            <person name="Edsinger-Gonzales E."/>
            <person name="Havlak P."/>
            <person name="Hellsten U."/>
            <person name="Kuo D.H."/>
            <person name="Larsson T."/>
            <person name="Lv J."/>
            <person name="Arendt D."/>
            <person name="Savage R."/>
            <person name="Osoegawa K."/>
            <person name="de Jong P."/>
            <person name="Grimwood J."/>
            <person name="Chapman J.A."/>
            <person name="Shapiro H."/>
            <person name="Aerts A."/>
            <person name="Otillar R.P."/>
            <person name="Terry A.Y."/>
            <person name="Boore J.L."/>
            <person name="Grigoriev I.V."/>
            <person name="Lindberg D.R."/>
            <person name="Seaver E.C."/>
            <person name="Weisblat D.A."/>
            <person name="Putnam N.H."/>
            <person name="Rokhsar D.S."/>
        </authorList>
    </citation>
    <scope>NUCLEOTIDE SEQUENCE [LARGE SCALE GENOMIC DNA]</scope>
</reference>
<dbReference type="PANTHER" id="PTHR47510">
    <property type="entry name" value="REVERSE TRANSCRIPTASE DOMAIN-CONTAINING PROTEIN"/>
    <property type="match status" value="1"/>
</dbReference>
<gene>
    <name evidence="1" type="ORF">LOTGIDRAFT_173265</name>
</gene>
<dbReference type="RefSeq" id="XP_009048979.1">
    <property type="nucleotide sequence ID" value="XM_009050731.1"/>
</dbReference>
<dbReference type="HOGENOM" id="CLU_1167001_0_0_1"/>
<accession>V4B265</accession>
<dbReference type="PANTHER" id="PTHR47510:SF3">
    <property type="entry name" value="ENDO_EXONUCLEASE_PHOSPHATASE DOMAIN-CONTAINING PROTEIN"/>
    <property type="match status" value="1"/>
</dbReference>
<keyword evidence="2" id="KW-1185">Reference proteome</keyword>
<name>V4B265_LOTGI</name>
<dbReference type="CTD" id="20242324"/>
<dbReference type="OrthoDB" id="407509at2759"/>
<dbReference type="KEGG" id="lgi:LOTGIDRAFT_173265"/>
<proteinExistence type="predicted"/>
<protein>
    <submittedName>
        <fullName evidence="1">Uncharacterized protein</fullName>
    </submittedName>
</protein>
<dbReference type="AlphaFoldDB" id="V4B265"/>
<dbReference type="OMA" id="PCWRENS"/>